<dbReference type="AlphaFoldDB" id="A0A089IQA8"/>
<dbReference type="Proteomes" id="UP000029409">
    <property type="component" value="Chromosome"/>
</dbReference>
<dbReference type="InterPro" id="IPR018633">
    <property type="entry name" value="DUF2357"/>
</dbReference>
<dbReference type="KEGG" id="pdu:PDUR_03885"/>
<organism evidence="2 3">
    <name type="scientific">Paenibacillus durus</name>
    <name type="common">Paenibacillus azotofixans</name>
    <dbReference type="NCBI Taxonomy" id="44251"/>
    <lineage>
        <taxon>Bacteria</taxon>
        <taxon>Bacillati</taxon>
        <taxon>Bacillota</taxon>
        <taxon>Bacilli</taxon>
        <taxon>Bacillales</taxon>
        <taxon>Paenibacillaceae</taxon>
        <taxon>Paenibacillus</taxon>
    </lineage>
</organism>
<evidence type="ECO:0000313" key="3">
    <source>
        <dbReference type="Proteomes" id="UP000029409"/>
    </source>
</evidence>
<feature type="domain" description="DUF2357" evidence="1">
    <location>
        <begin position="131"/>
        <end position="381"/>
    </location>
</feature>
<dbReference type="RefSeq" id="WP_042205162.1">
    <property type="nucleotide sequence ID" value="NZ_CP009288.1"/>
</dbReference>
<proteinExistence type="predicted"/>
<accession>A0A089IQA8</accession>
<protein>
    <recommendedName>
        <fullName evidence="1">DUF2357 domain-containing protein</fullName>
    </recommendedName>
</protein>
<dbReference type="OrthoDB" id="11970at2"/>
<dbReference type="eggNOG" id="COG1700">
    <property type="taxonomic scope" value="Bacteria"/>
</dbReference>
<dbReference type="InterPro" id="IPR007505">
    <property type="entry name" value="PDDEXK_7"/>
</dbReference>
<reference evidence="2 3" key="1">
    <citation type="submission" date="2014-08" db="EMBL/GenBank/DDBJ databases">
        <title>Comparative genomics of the Paenibacillus odorifer group.</title>
        <authorList>
            <person name="den Bakker H.C."/>
            <person name="Tsai Y.-C."/>
            <person name="Martin N."/>
            <person name="Korlach J."/>
            <person name="Wiedmann M."/>
        </authorList>
    </citation>
    <scope>NUCLEOTIDE SEQUENCE [LARGE SCALE GENOMIC DNA]</scope>
    <source>
        <strain evidence="2 3">DSM 1735</strain>
    </source>
</reference>
<sequence length="807" mass="94648">MDSPHTGSLNQAVELLRVDTELFTLYLQGRPYHPTVETLQLHRSSDQEWVNAQLGLFSSEKVGEAQIKVFSPNVGGMVDWQPGESTFPCFYETQSYELVIQKKAPGNLSFYHENVLLRQAIKPLGESILAGVLNFGNEVGLTEWEIRSEGQTLLRVEMEIFPSKMDYKQDYQNILNEVNEQIYNLAFDFLRKTYQMTGLRETQHQSLTEFFTILQHVFRQLLDAVERIKNNPNHALLQDRRLVDANRVKKAGRENVRELARHPERLREDMTYGFLSIGDRKYTATHLMETRRRLSYDTNENRFIRWMLERIHGKLKELRARWKEKSRTQDPLLMKRIDTMIAQLERLMKVDFLQEVGALKQMSVTLVLQMAPGYREVYRCYLMLLKGLSIQSDLFRLSMKDVAQLYEYWCFLKLNQLLGQKYKLVKQDIIKVNRNGIFVTLDRSRSAQMVYENPANGEQFILYYNAIPSSEQTPTLSQRPDNVLTLKKKDAGKVKEYKYVFDAKYRLNPAYEGTPYHKVYGQPGPEEDDINTMHRYRDAIVYQEKGSGEYERSMFGAYVLFPYPDEERFKSHRLYKSIELLNIGALPFLPNSTNLVEQFLDEIIQDSPEKAFERSTRPRGTKEYYANKLTGKNVLVGSVRGPEQVKTALEHSFYHVPLENLSDEKILTQIEYVAMCQSRKKFNDPAKTGIHWVGKIADWKVLRRKEIREIPSKPDKEDKLYVRFTVEKWMRRETPIALGGQRVYTVLFTSKYILDRALEIAELRLETEENLREWREKRRRGKVKVKLDHAQFVDLGKVVEVQYTQGE</sequence>
<evidence type="ECO:0000313" key="2">
    <source>
        <dbReference type="EMBL" id="AIQ11234.1"/>
    </source>
</evidence>
<dbReference type="Pfam" id="PF04411">
    <property type="entry name" value="PDDEXK_7"/>
    <property type="match status" value="1"/>
</dbReference>
<dbReference type="STRING" id="44251.PDUR_03885"/>
<name>A0A089IQA8_PAEDU</name>
<dbReference type="Pfam" id="PF09823">
    <property type="entry name" value="DUF2357"/>
    <property type="match status" value="1"/>
</dbReference>
<keyword evidence="3" id="KW-1185">Reference proteome</keyword>
<gene>
    <name evidence="2" type="ORF">PDUR_03885</name>
</gene>
<evidence type="ECO:0000259" key="1">
    <source>
        <dbReference type="Pfam" id="PF09823"/>
    </source>
</evidence>
<dbReference type="REBASE" id="93544">
    <property type="entry name" value="Pdu1735McrB2P"/>
</dbReference>
<dbReference type="EMBL" id="CP009288">
    <property type="protein sequence ID" value="AIQ11234.1"/>
    <property type="molecule type" value="Genomic_DNA"/>
</dbReference>